<feature type="compositionally biased region" description="Basic and acidic residues" evidence="2">
    <location>
        <begin position="168"/>
        <end position="179"/>
    </location>
</feature>
<dbReference type="SMART" id="SM00993">
    <property type="entry name" value="YL1_C"/>
    <property type="match status" value="1"/>
</dbReference>
<evidence type="ECO:0000313" key="4">
    <source>
        <dbReference type="EMBL" id="OQD84741.1"/>
    </source>
</evidence>
<protein>
    <recommendedName>
        <fullName evidence="3">Vps72/YL1 C-terminal domain-containing protein</fullName>
    </recommendedName>
</protein>
<feature type="compositionally biased region" description="Polar residues" evidence="2">
    <location>
        <begin position="155"/>
        <end position="165"/>
    </location>
</feature>
<dbReference type="Pfam" id="PF05764">
    <property type="entry name" value="YL1"/>
    <property type="match status" value="1"/>
</dbReference>
<feature type="compositionally biased region" description="Acidic residues" evidence="2">
    <location>
        <begin position="52"/>
        <end position="83"/>
    </location>
</feature>
<evidence type="ECO:0000313" key="5">
    <source>
        <dbReference type="Proteomes" id="UP000191672"/>
    </source>
</evidence>
<dbReference type="InterPro" id="IPR013272">
    <property type="entry name" value="Vps72/YL1_C"/>
</dbReference>
<feature type="compositionally biased region" description="Polar residues" evidence="2">
    <location>
        <begin position="370"/>
        <end position="398"/>
    </location>
</feature>
<feature type="compositionally biased region" description="Basic and acidic residues" evidence="2">
    <location>
        <begin position="752"/>
        <end position="762"/>
    </location>
</feature>
<proteinExistence type="inferred from homology"/>
<dbReference type="InterPro" id="IPR046757">
    <property type="entry name" value="YL1_N"/>
</dbReference>
<dbReference type="PANTHER" id="PTHR13275:SF4">
    <property type="entry name" value="VACUOLAR PROTEIN SORTING-ASSOCIATED PROTEIN 72 HOMOLOG"/>
    <property type="match status" value="1"/>
</dbReference>
<feature type="region of interest" description="Disordered" evidence="2">
    <location>
        <begin position="274"/>
        <end position="546"/>
    </location>
</feature>
<dbReference type="EMBL" id="MDYN01000012">
    <property type="protein sequence ID" value="OQD84741.1"/>
    <property type="molecule type" value="Genomic_DNA"/>
</dbReference>
<feature type="region of interest" description="Disordered" evidence="2">
    <location>
        <begin position="717"/>
        <end position="793"/>
    </location>
</feature>
<feature type="compositionally biased region" description="Polar residues" evidence="2">
    <location>
        <begin position="456"/>
        <end position="468"/>
    </location>
</feature>
<name>A0A1V6Q689_9EURO</name>
<evidence type="ECO:0000256" key="2">
    <source>
        <dbReference type="SAM" id="MobiDB-lite"/>
    </source>
</evidence>
<gene>
    <name evidence="4" type="ORF">PENANT_c012G04366</name>
</gene>
<keyword evidence="5" id="KW-1185">Reference proteome</keyword>
<feature type="compositionally biased region" description="Polar residues" evidence="2">
    <location>
        <begin position="318"/>
        <end position="332"/>
    </location>
</feature>
<organism evidence="4 5">
    <name type="scientific">Penicillium antarcticum</name>
    <dbReference type="NCBI Taxonomy" id="416450"/>
    <lineage>
        <taxon>Eukaryota</taxon>
        <taxon>Fungi</taxon>
        <taxon>Dikarya</taxon>
        <taxon>Ascomycota</taxon>
        <taxon>Pezizomycotina</taxon>
        <taxon>Eurotiomycetes</taxon>
        <taxon>Eurotiomycetidae</taxon>
        <taxon>Eurotiales</taxon>
        <taxon>Aspergillaceae</taxon>
        <taxon>Penicillium</taxon>
    </lineage>
</organism>
<sequence length="793" mass="85726">MEEDPSSGMQSSEEEVPVESLIRGRAKRSTAGLHMSALLEAAADDDLALLFEEVEDDNEFADEIDPEVEEDEGLESSDDDDDQGPNATNDYEGEQQLQKDERKKRKQQNDLRFQTLRKRVKIDPTAVNAVPAAPPRPKKKSERISWIPTVEDGPTRQSSRRQTMVNKEMTHARLKDSQEKRVRIIATMKEAEKRKAHLKPKKMTQEDHLAEAARVERLNSKSLNRWEQTERRKADERRARIEALQNRRLDGPVLSYWSGVATWTNGRLTRVGKIDIKPKPDKEEAKKKKKDKEDKEKAAADQLALQSIPVFGPAPFPGSTQPLPNPNFSVANTVAPVTPGTADQPIPTPTIPTPTDQKPAGDKPPEIVATPTSENKQTSVTSAETIANVDTSSETQASAAIPSENDKGNAVEKQTAEEETNSTTPISENNEKVPDPRKQPEKRQFAVEIPARRLSGPTNNGSTQTVPEPTSAKDDDAMDVDQHSAPTDVPEDNQAKEPAKANLMSSDNAGAQPVSAQEPKADPAGPSLQEQPPAGASQPVESATPVSTGVVLAPHISTAAVSSATVPENALLQTQPQQRWQPGLQHPNVMGPIQPGPVQTGQPAIPPSPPVIEHTGRTLTILENFDHATAHSRKYSMYFNAKKPPRLTKISSSLCVITSMPSRYRDSDTGLPYANSYAYGQIRRLLSEGFIWSSMLGCFVGPADGAARGVPERFSGKVGPASVAAPVTNSVPEPLPVPGPGPGTVKPPALEGSRESDGKAKGQAESIPNKAVAANGDLPTAQAPASEPMDLDK</sequence>
<dbReference type="PANTHER" id="PTHR13275">
    <property type="entry name" value="YL-1 PROTEIN TRANSCRIPTION FACTOR-LIKE 1"/>
    <property type="match status" value="1"/>
</dbReference>
<feature type="compositionally biased region" description="Basic and acidic residues" evidence="2">
    <location>
        <begin position="429"/>
        <end position="445"/>
    </location>
</feature>
<accession>A0A1V6Q689</accession>
<dbReference type="AlphaFoldDB" id="A0A1V6Q689"/>
<feature type="compositionally biased region" description="Basic and acidic residues" evidence="2">
    <location>
        <begin position="404"/>
        <end position="416"/>
    </location>
</feature>
<evidence type="ECO:0000256" key="1">
    <source>
        <dbReference type="ARBA" id="ARBA00006832"/>
    </source>
</evidence>
<reference evidence="5" key="1">
    <citation type="journal article" date="2017" name="Nat. Microbiol.">
        <title>Global analysis of biosynthetic gene clusters reveals vast potential of secondary metabolite production in Penicillium species.</title>
        <authorList>
            <person name="Nielsen J.C."/>
            <person name="Grijseels S."/>
            <person name="Prigent S."/>
            <person name="Ji B."/>
            <person name="Dainat J."/>
            <person name="Nielsen K.F."/>
            <person name="Frisvad J.C."/>
            <person name="Workman M."/>
            <person name="Nielsen J."/>
        </authorList>
    </citation>
    <scope>NUCLEOTIDE SEQUENCE [LARGE SCALE GENOMIC DNA]</scope>
    <source>
        <strain evidence="5">IBT 31811</strain>
    </source>
</reference>
<dbReference type="Proteomes" id="UP000191672">
    <property type="component" value="Unassembled WGS sequence"/>
</dbReference>
<feature type="region of interest" description="Disordered" evidence="2">
    <location>
        <begin position="1"/>
        <end position="27"/>
    </location>
</feature>
<comment type="similarity">
    <text evidence="1">Belongs to the VPS72/YL1 family.</text>
</comment>
<feature type="compositionally biased region" description="Basic and acidic residues" evidence="2">
    <location>
        <begin position="274"/>
        <end position="299"/>
    </location>
</feature>
<dbReference type="Pfam" id="PF08265">
    <property type="entry name" value="YL1_C"/>
    <property type="match status" value="1"/>
</dbReference>
<dbReference type="GO" id="GO:0005634">
    <property type="term" value="C:nucleus"/>
    <property type="evidence" value="ECO:0007669"/>
    <property type="project" value="TreeGrafter"/>
</dbReference>
<feature type="region of interest" description="Disordered" evidence="2">
    <location>
        <begin position="52"/>
        <end position="179"/>
    </location>
</feature>
<dbReference type="STRING" id="416450.A0A1V6Q689"/>
<feature type="domain" description="Vps72/YL1 C-terminal" evidence="3">
    <location>
        <begin position="653"/>
        <end position="682"/>
    </location>
</feature>
<evidence type="ECO:0000259" key="3">
    <source>
        <dbReference type="SMART" id="SM00993"/>
    </source>
</evidence>
<comment type="caution">
    <text evidence="4">The sequence shown here is derived from an EMBL/GenBank/DDBJ whole genome shotgun (WGS) entry which is preliminary data.</text>
</comment>